<dbReference type="AlphaFoldDB" id="Q7UVJ1"/>
<keyword evidence="2" id="KW-1185">Reference proteome</keyword>
<evidence type="ECO:0000313" key="1">
    <source>
        <dbReference type="EMBL" id="CAD72733.1"/>
    </source>
</evidence>
<dbReference type="Proteomes" id="UP000001025">
    <property type="component" value="Chromosome"/>
</dbReference>
<name>Q7UVJ1_RHOBA</name>
<dbReference type="EnsemblBacteria" id="CAD72733">
    <property type="protein sequence ID" value="CAD72733"/>
    <property type="gene ID" value="RB2602"/>
</dbReference>
<reference evidence="1 2" key="1">
    <citation type="journal article" date="2003" name="Proc. Natl. Acad. Sci. U.S.A.">
        <title>Complete genome sequence of the marine planctomycete Pirellula sp. strain 1.</title>
        <authorList>
            <person name="Gloeckner F.O."/>
            <person name="Kube M."/>
            <person name="Bauer M."/>
            <person name="Teeling H."/>
            <person name="Lombardot T."/>
            <person name="Ludwig W."/>
            <person name="Gade D."/>
            <person name="Beck A."/>
            <person name="Borzym K."/>
            <person name="Heitmann K."/>
            <person name="Rabus R."/>
            <person name="Schlesner H."/>
            <person name="Amann R."/>
            <person name="Reinhardt R."/>
        </authorList>
    </citation>
    <scope>NUCLEOTIDE SEQUENCE [LARGE SCALE GENOMIC DNA]</scope>
    <source>
        <strain evidence="2">DSM 10527 / NCIMB 13988 / SH1</strain>
    </source>
</reference>
<dbReference type="KEGG" id="rba:RB2602"/>
<dbReference type="InParanoid" id="Q7UVJ1"/>
<dbReference type="EMBL" id="BX294137">
    <property type="protein sequence ID" value="CAD72733.1"/>
    <property type="molecule type" value="Genomic_DNA"/>
</dbReference>
<accession>Q7UVJ1</accession>
<dbReference type="STRING" id="243090.RB2602"/>
<evidence type="ECO:0000313" key="2">
    <source>
        <dbReference type="Proteomes" id="UP000001025"/>
    </source>
</evidence>
<dbReference type="HOGENOM" id="CLU_2755175_0_0_0"/>
<sequence>MFHMALGETPGRLTHAKERRRWLTPRFLRSIGSGARYNLAYKDYADTTFRSRIRQDTDALHVGHVLHGVG</sequence>
<protein>
    <submittedName>
        <fullName evidence="1">Uncharacterized protein</fullName>
    </submittedName>
</protein>
<gene>
    <name evidence="1" type="ordered locus">RB2602</name>
</gene>
<proteinExistence type="predicted"/>
<organism evidence="1 2">
    <name type="scientific">Rhodopirellula baltica (strain DSM 10527 / NCIMB 13988 / SH1)</name>
    <dbReference type="NCBI Taxonomy" id="243090"/>
    <lineage>
        <taxon>Bacteria</taxon>
        <taxon>Pseudomonadati</taxon>
        <taxon>Planctomycetota</taxon>
        <taxon>Planctomycetia</taxon>
        <taxon>Pirellulales</taxon>
        <taxon>Pirellulaceae</taxon>
        <taxon>Rhodopirellula</taxon>
    </lineage>
</organism>